<keyword evidence="3" id="KW-0456">Lyase</keyword>
<organism evidence="6 7">
    <name type="scientific">Carnegiea gigantea</name>
    <dbReference type="NCBI Taxonomy" id="171969"/>
    <lineage>
        <taxon>Eukaryota</taxon>
        <taxon>Viridiplantae</taxon>
        <taxon>Streptophyta</taxon>
        <taxon>Embryophyta</taxon>
        <taxon>Tracheophyta</taxon>
        <taxon>Spermatophyta</taxon>
        <taxon>Magnoliopsida</taxon>
        <taxon>eudicotyledons</taxon>
        <taxon>Gunneridae</taxon>
        <taxon>Pentapetalae</taxon>
        <taxon>Caryophyllales</taxon>
        <taxon>Cactineae</taxon>
        <taxon>Cactaceae</taxon>
        <taxon>Cactoideae</taxon>
        <taxon>Echinocereeae</taxon>
        <taxon>Carnegiea</taxon>
    </lineage>
</organism>
<evidence type="ECO:0000256" key="1">
    <source>
        <dbReference type="ARBA" id="ARBA00005568"/>
    </source>
</evidence>
<dbReference type="PANTHER" id="PTHR30502:SF0">
    <property type="entry name" value="PHOSPHOENOLPYRUVATE CARBOXYLASE FAMILY PROTEIN"/>
    <property type="match status" value="1"/>
</dbReference>
<name>A0A9Q1QR55_9CARY</name>
<dbReference type="InterPro" id="IPR005000">
    <property type="entry name" value="Aldolase/citrate-lyase_domain"/>
</dbReference>
<evidence type="ECO:0000313" key="6">
    <source>
        <dbReference type="EMBL" id="KAJ8451094.1"/>
    </source>
</evidence>
<dbReference type="InterPro" id="IPR015813">
    <property type="entry name" value="Pyrv/PenolPyrv_kinase-like_dom"/>
</dbReference>
<proteinExistence type="inferred from homology"/>
<feature type="region of interest" description="Disordered" evidence="4">
    <location>
        <begin position="341"/>
        <end position="379"/>
    </location>
</feature>
<dbReference type="EMBL" id="JAKOGI010000011">
    <property type="protein sequence ID" value="KAJ8451094.1"/>
    <property type="molecule type" value="Genomic_DNA"/>
</dbReference>
<dbReference type="OrthoDB" id="1621678at2759"/>
<dbReference type="FunFam" id="3.20.20.60:FF:000028">
    <property type="entry name" value="2-keto-3-deoxy-L-rhamnonate aldolase-like"/>
    <property type="match status" value="1"/>
</dbReference>
<sequence length="656" mass="71086">MSTLLSPNSALYSLQSPSPSTSTPKSKPLFVSPPNTISIPPTHPNYKPHSQSHLFKSLKTSSKTLIIPSAASGDFSSPSPRPPSLKSRLNNGEALYGLFLCSFSPTLAEIAGLSGYDFVVLDMEHGYGGISEALDCLRALAGTLTPAILRLPETSAAWAKKALDLGPQGIMFPMIENSKDAKKAVSYCRYPPNGVRGAAHPIIRASGYGIESGYLNSVEEDLLIMCQVESEDAAEKAAEIAAVEGVDCIQMGPLDLSASMGYLWDPGNKKVREMMRRIEKDVIGSLDKGKNKAKGAYLAGFAMPHDSPEQLKARGYHMVSGAVDVALFRSAAVEDVKKFKMSNDHSDDEDDDDDDDDGITDGDEDDDEKYWTPSPQSHTTCSTYKITYRSGRAMASLNSTLKSRLRNGETLYGIFLDSFSPIIAEISGHAGYDFVVVDMEHGFGGISEALSCLHALAATQTPAILRLPECSAVWTKKALDLGPQGLMFPMIHTPELAQKAVSYCRYPKAGTRGVAHPIARASMYGLDPAYLDWCEEELLIMCQIESEEAVEKVQEIAATDGLDCIMIGPVDLSANMGYIRDPGNEKAVKRVQEVEKAVLGMKPKGNKRVYLAGFAMPHDEPKELKKRGYHMVCGTVDVALFRDAASKDVVNFKTAA</sequence>
<gene>
    <name evidence="6" type="ORF">Cgig2_026903</name>
</gene>
<dbReference type="GO" id="GO:0016832">
    <property type="term" value="F:aldehyde-lyase activity"/>
    <property type="evidence" value="ECO:0007669"/>
    <property type="project" value="TreeGrafter"/>
</dbReference>
<dbReference type="SUPFAM" id="SSF51621">
    <property type="entry name" value="Phosphoenolpyruvate/pyruvate domain"/>
    <property type="match status" value="2"/>
</dbReference>
<feature type="domain" description="HpcH/HpaI aldolase/citrate lyase" evidence="5">
    <location>
        <begin position="96"/>
        <end position="330"/>
    </location>
</feature>
<evidence type="ECO:0000313" key="7">
    <source>
        <dbReference type="Proteomes" id="UP001153076"/>
    </source>
</evidence>
<feature type="region of interest" description="Disordered" evidence="4">
    <location>
        <begin position="1"/>
        <end position="53"/>
    </location>
</feature>
<keyword evidence="2" id="KW-0479">Metal-binding</keyword>
<dbReference type="InterPro" id="IPR040442">
    <property type="entry name" value="Pyrv_kinase-like_dom_sf"/>
</dbReference>
<dbReference type="AlphaFoldDB" id="A0A9Q1QR55"/>
<feature type="compositionally biased region" description="Low complexity" evidence="4">
    <location>
        <begin position="16"/>
        <end position="28"/>
    </location>
</feature>
<keyword evidence="7" id="KW-1185">Reference proteome</keyword>
<dbReference type="GO" id="GO:0046872">
    <property type="term" value="F:metal ion binding"/>
    <property type="evidence" value="ECO:0007669"/>
    <property type="project" value="UniProtKB-KW"/>
</dbReference>
<dbReference type="Pfam" id="PF03328">
    <property type="entry name" value="HpcH_HpaI"/>
    <property type="match status" value="2"/>
</dbReference>
<feature type="compositionally biased region" description="Acidic residues" evidence="4">
    <location>
        <begin position="346"/>
        <end position="368"/>
    </location>
</feature>
<comment type="similarity">
    <text evidence="1">Belongs to the HpcH/HpaI aldolase family.</text>
</comment>
<dbReference type="InterPro" id="IPR050251">
    <property type="entry name" value="HpcH-HpaI_aldolase"/>
</dbReference>
<comment type="caution">
    <text evidence="6">The sequence shown here is derived from an EMBL/GenBank/DDBJ whole genome shotgun (WGS) entry which is preliminary data.</text>
</comment>
<evidence type="ECO:0000259" key="5">
    <source>
        <dbReference type="Pfam" id="PF03328"/>
    </source>
</evidence>
<dbReference type="Gene3D" id="3.20.20.60">
    <property type="entry name" value="Phosphoenolpyruvate-binding domains"/>
    <property type="match status" value="2"/>
</dbReference>
<evidence type="ECO:0000256" key="3">
    <source>
        <dbReference type="ARBA" id="ARBA00023239"/>
    </source>
</evidence>
<dbReference type="PANTHER" id="PTHR30502">
    <property type="entry name" value="2-KETO-3-DEOXY-L-RHAMNONATE ALDOLASE"/>
    <property type="match status" value="1"/>
</dbReference>
<feature type="compositionally biased region" description="Polar residues" evidence="4">
    <location>
        <begin position="1"/>
        <end position="15"/>
    </location>
</feature>
<dbReference type="GO" id="GO:0005737">
    <property type="term" value="C:cytoplasm"/>
    <property type="evidence" value="ECO:0007669"/>
    <property type="project" value="TreeGrafter"/>
</dbReference>
<evidence type="ECO:0000256" key="4">
    <source>
        <dbReference type="SAM" id="MobiDB-lite"/>
    </source>
</evidence>
<evidence type="ECO:0000256" key="2">
    <source>
        <dbReference type="ARBA" id="ARBA00022723"/>
    </source>
</evidence>
<dbReference type="Proteomes" id="UP001153076">
    <property type="component" value="Unassembled WGS sequence"/>
</dbReference>
<feature type="domain" description="HpcH/HpaI aldolase/citrate lyase" evidence="5">
    <location>
        <begin position="412"/>
        <end position="643"/>
    </location>
</feature>
<accession>A0A9Q1QR55</accession>
<protein>
    <recommendedName>
        <fullName evidence="5">HpcH/HpaI aldolase/citrate lyase domain-containing protein</fullName>
    </recommendedName>
</protein>
<reference evidence="6" key="1">
    <citation type="submission" date="2022-04" db="EMBL/GenBank/DDBJ databases">
        <title>Carnegiea gigantea Genome sequencing and assembly v2.</title>
        <authorList>
            <person name="Copetti D."/>
            <person name="Sanderson M.J."/>
            <person name="Burquez A."/>
            <person name="Wojciechowski M.F."/>
        </authorList>
    </citation>
    <scope>NUCLEOTIDE SEQUENCE</scope>
    <source>
        <strain evidence="6">SGP5-SGP5p</strain>
        <tissue evidence="6">Aerial part</tissue>
    </source>
</reference>